<dbReference type="AlphaFoldDB" id="A0AAU8DHR8"/>
<proteinExistence type="predicted"/>
<dbReference type="EMBL" id="CP159251">
    <property type="protein sequence ID" value="XCG58267.1"/>
    <property type="molecule type" value="Genomic_DNA"/>
</dbReference>
<dbReference type="RefSeq" id="WP_353646234.1">
    <property type="nucleotide sequence ID" value="NZ_CP159251.1"/>
</dbReference>
<geneLocation type="plasmid" evidence="1">
    <name>pMk2239B</name>
</geneLocation>
<reference evidence="1" key="1">
    <citation type="submission" date="2024-06" db="EMBL/GenBank/DDBJ databases">
        <title>Mesorhizobium karijinii sp. nov., a symbiont of the iconic Swainsona formosa from arid Australia.</title>
        <authorList>
            <person name="Hill Y.J."/>
            <person name="Watkin E.L.J."/>
            <person name="O'Hara G.W."/>
            <person name="Terpolilli J."/>
            <person name="Tye M.L."/>
            <person name="Kohlmeier M.G."/>
        </authorList>
    </citation>
    <scope>NUCLEOTIDE SEQUENCE</scope>
    <source>
        <strain evidence="1">WSM2239</strain>
        <plasmid evidence="1">pMk2239B</plasmid>
    </source>
</reference>
<name>A0AAU8DHR8_9HYPH</name>
<gene>
    <name evidence="1" type="ORF">ABVK49_28960</name>
</gene>
<accession>A0AAU8DHR8</accession>
<organism evidence="1">
    <name type="scientific">Mesorhizobium sp. WSM2239</name>
    <dbReference type="NCBI Taxonomy" id="3228852"/>
    <lineage>
        <taxon>Bacteria</taxon>
        <taxon>Pseudomonadati</taxon>
        <taxon>Pseudomonadota</taxon>
        <taxon>Alphaproteobacteria</taxon>
        <taxon>Hyphomicrobiales</taxon>
        <taxon>Phyllobacteriaceae</taxon>
        <taxon>Mesorhizobium</taxon>
    </lineage>
</organism>
<protein>
    <submittedName>
        <fullName evidence="1">Uncharacterized protein</fullName>
    </submittedName>
</protein>
<keyword evidence="1" id="KW-0614">Plasmid</keyword>
<sequence length="94" mass="11026">MSIMQDLYHSEINVSVSWFWDGGIEVKLGDPLNGFVAEDRVQYWGQVEPWLRDRAIEHFPDSLFARMYRDKLSVRLIHREPAAYDIGDWRPSSG</sequence>
<evidence type="ECO:0000313" key="1">
    <source>
        <dbReference type="EMBL" id="XCG58267.1"/>
    </source>
</evidence>